<comment type="caution">
    <text evidence="2">The sequence shown here is derived from an EMBL/GenBank/DDBJ whole genome shotgun (WGS) entry which is preliminary data.</text>
</comment>
<feature type="region of interest" description="Disordered" evidence="1">
    <location>
        <begin position="124"/>
        <end position="150"/>
    </location>
</feature>
<reference evidence="2 3" key="1">
    <citation type="submission" date="2019-05" db="EMBL/GenBank/DDBJ databases">
        <title>Another draft genome of Portunus trituberculatus and its Hox gene families provides insights of decapod evolution.</title>
        <authorList>
            <person name="Jeong J.-H."/>
            <person name="Song I."/>
            <person name="Kim S."/>
            <person name="Choi T."/>
            <person name="Kim D."/>
            <person name="Ryu S."/>
            <person name="Kim W."/>
        </authorList>
    </citation>
    <scope>NUCLEOTIDE SEQUENCE [LARGE SCALE GENOMIC DNA]</scope>
    <source>
        <tissue evidence="2">Muscle</tissue>
    </source>
</reference>
<dbReference type="EMBL" id="VSRR010001993">
    <property type="protein sequence ID" value="MPC28960.1"/>
    <property type="molecule type" value="Genomic_DNA"/>
</dbReference>
<evidence type="ECO:0000313" key="3">
    <source>
        <dbReference type="Proteomes" id="UP000324222"/>
    </source>
</evidence>
<evidence type="ECO:0000256" key="1">
    <source>
        <dbReference type="SAM" id="MobiDB-lite"/>
    </source>
</evidence>
<feature type="compositionally biased region" description="Polar residues" evidence="1">
    <location>
        <begin position="124"/>
        <end position="144"/>
    </location>
</feature>
<evidence type="ECO:0000313" key="2">
    <source>
        <dbReference type="EMBL" id="MPC28960.1"/>
    </source>
</evidence>
<name>A0A5B7E4P1_PORTR</name>
<protein>
    <submittedName>
        <fullName evidence="2">Uncharacterized protein</fullName>
    </submittedName>
</protein>
<gene>
    <name evidence="2" type="ORF">E2C01_022176</name>
</gene>
<keyword evidence="3" id="KW-1185">Reference proteome</keyword>
<accession>A0A5B7E4P1</accession>
<dbReference type="AlphaFoldDB" id="A0A5B7E4P1"/>
<organism evidence="2 3">
    <name type="scientific">Portunus trituberculatus</name>
    <name type="common">Swimming crab</name>
    <name type="synonym">Neptunus trituberculatus</name>
    <dbReference type="NCBI Taxonomy" id="210409"/>
    <lineage>
        <taxon>Eukaryota</taxon>
        <taxon>Metazoa</taxon>
        <taxon>Ecdysozoa</taxon>
        <taxon>Arthropoda</taxon>
        <taxon>Crustacea</taxon>
        <taxon>Multicrustacea</taxon>
        <taxon>Malacostraca</taxon>
        <taxon>Eumalacostraca</taxon>
        <taxon>Eucarida</taxon>
        <taxon>Decapoda</taxon>
        <taxon>Pleocyemata</taxon>
        <taxon>Brachyura</taxon>
        <taxon>Eubrachyura</taxon>
        <taxon>Portunoidea</taxon>
        <taxon>Portunidae</taxon>
        <taxon>Portuninae</taxon>
        <taxon>Portunus</taxon>
    </lineage>
</organism>
<proteinExistence type="predicted"/>
<sequence length="150" mass="16091">MSAPNIGSFSSTLPTTIVDITEPRSVVQWPVTPHNCRSATGRSCTATTSSPMMVFAAPVYTTMGHGWPSTLLSTTPVRPSHCRLTATSSFLNSSDRSCHSLLSCSDCWLRLLSPQLPKLRQVLTQPQRQSRTAQDGTATDTGINLSEGPG</sequence>
<dbReference type="Proteomes" id="UP000324222">
    <property type="component" value="Unassembled WGS sequence"/>
</dbReference>